<dbReference type="RefSeq" id="WP_090063942.1">
    <property type="nucleotide sequence ID" value="NZ_FOFT01000002.1"/>
</dbReference>
<evidence type="ECO:0000256" key="1">
    <source>
        <dbReference type="ARBA" id="ARBA00009437"/>
    </source>
</evidence>
<dbReference type="Pfam" id="PF00126">
    <property type="entry name" value="HTH_1"/>
    <property type="match status" value="1"/>
</dbReference>
<dbReference type="PROSITE" id="PS50931">
    <property type="entry name" value="HTH_LYSR"/>
    <property type="match status" value="1"/>
</dbReference>
<dbReference type="InterPro" id="IPR036388">
    <property type="entry name" value="WH-like_DNA-bd_sf"/>
</dbReference>
<dbReference type="InterPro" id="IPR050950">
    <property type="entry name" value="HTH-type_LysR_regulators"/>
</dbReference>
<dbReference type="EMBL" id="FOFT01000002">
    <property type="protein sequence ID" value="SEQ41087.1"/>
    <property type="molecule type" value="Genomic_DNA"/>
</dbReference>
<dbReference type="PANTHER" id="PTHR30419:SF31">
    <property type="entry name" value="BLR3139 PROTEIN"/>
    <property type="match status" value="1"/>
</dbReference>
<dbReference type="InterPro" id="IPR036390">
    <property type="entry name" value="WH_DNA-bd_sf"/>
</dbReference>
<proteinExistence type="inferred from homology"/>
<dbReference type="OrthoDB" id="3181812at2"/>
<evidence type="ECO:0000256" key="4">
    <source>
        <dbReference type="ARBA" id="ARBA00023163"/>
    </source>
</evidence>
<dbReference type="GO" id="GO:0003677">
    <property type="term" value="F:DNA binding"/>
    <property type="evidence" value="ECO:0007669"/>
    <property type="project" value="UniProtKB-KW"/>
</dbReference>
<comment type="similarity">
    <text evidence="1">Belongs to the LysR transcriptional regulatory family.</text>
</comment>
<evidence type="ECO:0000259" key="5">
    <source>
        <dbReference type="PROSITE" id="PS50931"/>
    </source>
</evidence>
<dbReference type="Gene3D" id="1.10.10.10">
    <property type="entry name" value="Winged helix-like DNA-binding domain superfamily/Winged helix DNA-binding domain"/>
    <property type="match status" value="1"/>
</dbReference>
<keyword evidence="4" id="KW-0804">Transcription</keyword>
<keyword evidence="7" id="KW-1185">Reference proteome</keyword>
<reference evidence="7" key="1">
    <citation type="submission" date="2016-10" db="EMBL/GenBank/DDBJ databases">
        <authorList>
            <person name="Varghese N."/>
            <person name="Submissions S."/>
        </authorList>
    </citation>
    <scope>NUCLEOTIDE SEQUENCE [LARGE SCALE GENOMIC DNA]</scope>
    <source>
        <strain evidence="7">CGMCC 4.578</strain>
    </source>
</reference>
<dbReference type="FunFam" id="1.10.10.10:FF:000001">
    <property type="entry name" value="LysR family transcriptional regulator"/>
    <property type="match status" value="1"/>
</dbReference>
<dbReference type="Proteomes" id="UP000199028">
    <property type="component" value="Unassembled WGS sequence"/>
</dbReference>
<gene>
    <name evidence="6" type="ORF">SAMN05216195_102356</name>
</gene>
<dbReference type="AlphaFoldDB" id="A0A1H9FT67"/>
<evidence type="ECO:0000256" key="3">
    <source>
        <dbReference type="ARBA" id="ARBA00023125"/>
    </source>
</evidence>
<dbReference type="Gene3D" id="3.40.190.290">
    <property type="match status" value="1"/>
</dbReference>
<evidence type="ECO:0000256" key="2">
    <source>
        <dbReference type="ARBA" id="ARBA00023015"/>
    </source>
</evidence>
<dbReference type="PANTHER" id="PTHR30419">
    <property type="entry name" value="HTH-TYPE TRANSCRIPTIONAL REGULATOR YBHD"/>
    <property type="match status" value="1"/>
</dbReference>
<organism evidence="6 7">
    <name type="scientific">Lentzea flaviverrucosa</name>
    <dbReference type="NCBI Taxonomy" id="200379"/>
    <lineage>
        <taxon>Bacteria</taxon>
        <taxon>Bacillati</taxon>
        <taxon>Actinomycetota</taxon>
        <taxon>Actinomycetes</taxon>
        <taxon>Pseudonocardiales</taxon>
        <taxon>Pseudonocardiaceae</taxon>
        <taxon>Lentzea</taxon>
    </lineage>
</organism>
<keyword evidence="2" id="KW-0805">Transcription regulation</keyword>
<feature type="domain" description="HTH lysR-type" evidence="5">
    <location>
        <begin position="1"/>
        <end position="58"/>
    </location>
</feature>
<accession>A0A1H9FT67</accession>
<dbReference type="SUPFAM" id="SSF46785">
    <property type="entry name" value="Winged helix' DNA-binding domain"/>
    <property type="match status" value="1"/>
</dbReference>
<dbReference type="PRINTS" id="PR00039">
    <property type="entry name" value="HTHLYSR"/>
</dbReference>
<evidence type="ECO:0000313" key="6">
    <source>
        <dbReference type="EMBL" id="SEQ41087.1"/>
    </source>
</evidence>
<evidence type="ECO:0000313" key="7">
    <source>
        <dbReference type="Proteomes" id="UP000199028"/>
    </source>
</evidence>
<protein>
    <submittedName>
        <fullName evidence="6">DNA-binding transcriptional regulator, LysR family</fullName>
    </submittedName>
</protein>
<dbReference type="InterPro" id="IPR000847">
    <property type="entry name" value="LysR_HTH_N"/>
</dbReference>
<dbReference type="Pfam" id="PF03466">
    <property type="entry name" value="LysR_substrate"/>
    <property type="match status" value="1"/>
</dbReference>
<name>A0A1H9FT67_9PSEU</name>
<dbReference type="InterPro" id="IPR005119">
    <property type="entry name" value="LysR_subst-bd"/>
</dbReference>
<keyword evidence="3 6" id="KW-0238">DNA-binding</keyword>
<dbReference type="GO" id="GO:0005829">
    <property type="term" value="C:cytosol"/>
    <property type="evidence" value="ECO:0007669"/>
    <property type="project" value="TreeGrafter"/>
</dbReference>
<dbReference type="GO" id="GO:0003700">
    <property type="term" value="F:DNA-binding transcription factor activity"/>
    <property type="evidence" value="ECO:0007669"/>
    <property type="project" value="InterPro"/>
</dbReference>
<sequence length="313" mass="33432">MDLRQLEYFVAVAEEGSFTRAAARVHVVQSAVSAAIKTLERELGTALLDRNSKRVLLTDAGEALLPKAQAVLDAVVEARDAVAQVQGGLKGTVRVGTLTAMTLVDLPGLLGEFHRRHPGVLVRTSAATAGSVGLVEQLLDRRLDLAFVSLPGEVPDGIVLDALAHSVMDLVVPDDHPLAARAEVSLGDLAGMDFIDSPLGYGNRAVADRAFAACAVPRRVTLEMSDIFTGVDYVRNGLGIALLPSYILGDAKGVTTLKVTGADLRWPIGLARPADRAPAAAARALIAVVHEFLEHQWRDTERWRIRAQHDTPV</sequence>
<dbReference type="SUPFAM" id="SSF53850">
    <property type="entry name" value="Periplasmic binding protein-like II"/>
    <property type="match status" value="1"/>
</dbReference>